<organism evidence="3 4">
    <name type="scientific">Streptomyces katrae</name>
    <dbReference type="NCBI Taxonomy" id="68223"/>
    <lineage>
        <taxon>Bacteria</taxon>
        <taxon>Bacillati</taxon>
        <taxon>Actinomycetota</taxon>
        <taxon>Actinomycetes</taxon>
        <taxon>Kitasatosporales</taxon>
        <taxon>Streptomycetaceae</taxon>
        <taxon>Streptomyces</taxon>
    </lineage>
</organism>
<keyword evidence="2" id="KW-0812">Transmembrane</keyword>
<sequence>MAHAAPTVPRRHRPMTSADTDRNTDRNRLIRALLMGLVYGVWAAFIKRQMGPVDAGNVFYGILCGVVFAAIMFTLARVGPKLKRELHAAAYGVFAGIAAGYLHSLTNESVLRATTVGLFVGLGVGIGAFYRYYTRED</sequence>
<evidence type="ECO:0000256" key="2">
    <source>
        <dbReference type="SAM" id="Phobius"/>
    </source>
</evidence>
<feature type="transmembrane region" description="Helical" evidence="2">
    <location>
        <begin position="110"/>
        <end position="133"/>
    </location>
</feature>
<dbReference type="RefSeq" id="WP_285343700.1">
    <property type="nucleotide sequence ID" value="NZ_JASITI010000025.1"/>
</dbReference>
<keyword evidence="4" id="KW-1185">Reference proteome</keyword>
<dbReference type="Proteomes" id="UP001223390">
    <property type="component" value="Unassembled WGS sequence"/>
</dbReference>
<comment type="caution">
    <text evidence="3">The sequence shown here is derived from an EMBL/GenBank/DDBJ whole genome shotgun (WGS) entry which is preliminary data.</text>
</comment>
<evidence type="ECO:0008006" key="5">
    <source>
        <dbReference type="Google" id="ProtNLM"/>
    </source>
</evidence>
<feature type="transmembrane region" description="Helical" evidence="2">
    <location>
        <begin position="29"/>
        <end position="46"/>
    </location>
</feature>
<evidence type="ECO:0000256" key="1">
    <source>
        <dbReference type="SAM" id="MobiDB-lite"/>
    </source>
</evidence>
<gene>
    <name evidence="3" type="ORF">QEZ40_003004</name>
</gene>
<protein>
    <recommendedName>
        <fullName evidence="5">Integral membrane protein</fullName>
    </recommendedName>
</protein>
<reference evidence="3 4" key="1">
    <citation type="submission" date="2023-05" db="EMBL/GenBank/DDBJ databases">
        <title>Sequencing and Assembly of Streptomyces sp. NP73.</title>
        <authorList>
            <person name="Konwar A.N."/>
            <person name="Saikia K."/>
            <person name="Thakur D."/>
        </authorList>
    </citation>
    <scope>NUCLEOTIDE SEQUENCE [LARGE SCALE GENOMIC DNA]</scope>
    <source>
        <strain evidence="3 4">NP73</strain>
    </source>
</reference>
<evidence type="ECO:0000313" key="3">
    <source>
        <dbReference type="EMBL" id="MDK9498056.1"/>
    </source>
</evidence>
<keyword evidence="2" id="KW-0472">Membrane</keyword>
<feature type="transmembrane region" description="Helical" evidence="2">
    <location>
        <begin position="88"/>
        <end position="104"/>
    </location>
</feature>
<keyword evidence="2" id="KW-1133">Transmembrane helix</keyword>
<feature type="transmembrane region" description="Helical" evidence="2">
    <location>
        <begin position="58"/>
        <end position="76"/>
    </location>
</feature>
<dbReference type="EMBL" id="JASITI010000025">
    <property type="protein sequence ID" value="MDK9498056.1"/>
    <property type="molecule type" value="Genomic_DNA"/>
</dbReference>
<proteinExistence type="predicted"/>
<feature type="region of interest" description="Disordered" evidence="1">
    <location>
        <begin position="1"/>
        <end position="22"/>
    </location>
</feature>
<evidence type="ECO:0000313" key="4">
    <source>
        <dbReference type="Proteomes" id="UP001223390"/>
    </source>
</evidence>
<name>A0ABT7GWQ2_9ACTN</name>
<accession>A0ABT7GWQ2</accession>